<comment type="caution">
    <text evidence="1">The sequence shown here is derived from an EMBL/GenBank/DDBJ whole genome shotgun (WGS) entry which is preliminary data.</text>
</comment>
<organism evidence="1 2">
    <name type="scientific">Marinobacter nauticus</name>
    <name type="common">Marinobacter hydrocarbonoclasticus</name>
    <name type="synonym">Marinobacter aquaeolei</name>
    <dbReference type="NCBI Taxonomy" id="2743"/>
    <lineage>
        <taxon>Bacteria</taxon>
        <taxon>Pseudomonadati</taxon>
        <taxon>Pseudomonadota</taxon>
        <taxon>Gammaproteobacteria</taxon>
        <taxon>Pseudomonadales</taxon>
        <taxon>Marinobacteraceae</taxon>
        <taxon>Marinobacter</taxon>
    </lineage>
</organism>
<dbReference type="Proteomes" id="UP000253647">
    <property type="component" value="Unassembled WGS sequence"/>
</dbReference>
<sequence length="140" mass="15853">MSKTLVIGTNWKTLTVEAPSFIAVSMTQELIDRLKHLHELAIKEDLTEVRSKVDLDCEPIEGETLSHPEMVVTKGQFSFSAELNYAEGEFVRSHSISLFDWDYVYGWLTEPESDDVVVVERGESNLRTAYLEMLAARKAA</sequence>
<gene>
    <name evidence="1" type="ORF">DET61_11690</name>
</gene>
<dbReference type="EMBL" id="QPJI01000016">
    <property type="protein sequence ID" value="RCW64049.1"/>
    <property type="molecule type" value="Genomic_DNA"/>
</dbReference>
<reference evidence="1 2" key="1">
    <citation type="submission" date="2018-07" db="EMBL/GenBank/DDBJ databases">
        <title>Freshwater and sediment microbial communities from various areas in North America, analyzing microbe dynamics in response to fracking.</title>
        <authorList>
            <person name="Lamendella R."/>
        </authorList>
    </citation>
    <scope>NUCLEOTIDE SEQUENCE [LARGE SCALE GENOMIC DNA]</scope>
    <source>
        <strain evidence="1 2">105B</strain>
    </source>
</reference>
<evidence type="ECO:0000313" key="2">
    <source>
        <dbReference type="Proteomes" id="UP000253647"/>
    </source>
</evidence>
<evidence type="ECO:0000313" key="1">
    <source>
        <dbReference type="EMBL" id="RCW64049.1"/>
    </source>
</evidence>
<name>A0A368X8K0_MARNT</name>
<accession>A0A368X8K0</accession>
<dbReference type="RefSeq" id="WP_114435160.1">
    <property type="nucleotide sequence ID" value="NZ_QPJI01000016.1"/>
</dbReference>
<proteinExistence type="predicted"/>
<protein>
    <submittedName>
        <fullName evidence="1">Uncharacterized protein</fullName>
    </submittedName>
</protein>
<dbReference type="AlphaFoldDB" id="A0A368X8K0"/>